<accession>A0AAW9IL59</accession>
<reference evidence="2" key="1">
    <citation type="submission" date="2019-11" db="EMBL/GenBank/DDBJ databases">
        <title>Characterization of Clostridium perfringens isolates from swine manure treated agricultural soils.</title>
        <authorList>
            <person name="Wushke S.T."/>
        </authorList>
    </citation>
    <scope>NUCLEOTIDE SEQUENCE</scope>
    <source>
        <strain evidence="2">X26</strain>
    </source>
</reference>
<dbReference type="AlphaFoldDB" id="A0AAW9IL59"/>
<dbReference type="RefSeq" id="WP_322459442.1">
    <property type="nucleotide sequence ID" value="NZ_WNVC01001312.1"/>
</dbReference>
<dbReference type="SUPFAM" id="SSF52922">
    <property type="entry name" value="TK C-terminal domain-like"/>
    <property type="match status" value="1"/>
</dbReference>
<dbReference type="EMBL" id="WNVC01001312">
    <property type="protein sequence ID" value="MDZ5001356.1"/>
    <property type="molecule type" value="Genomic_DNA"/>
</dbReference>
<evidence type="ECO:0000313" key="3">
    <source>
        <dbReference type="Proteomes" id="UP001291306"/>
    </source>
</evidence>
<name>A0AAW9IL59_CLOPF</name>
<evidence type="ECO:0000313" key="2">
    <source>
        <dbReference type="EMBL" id="MDZ5001356.1"/>
    </source>
</evidence>
<protein>
    <submittedName>
        <fullName evidence="2">Transketolase family protein</fullName>
    </submittedName>
</protein>
<dbReference type="InterPro" id="IPR033248">
    <property type="entry name" value="Transketolase_C"/>
</dbReference>
<organism evidence="2 3">
    <name type="scientific">Clostridium perfringens</name>
    <dbReference type="NCBI Taxonomy" id="1502"/>
    <lineage>
        <taxon>Bacteria</taxon>
        <taxon>Bacillati</taxon>
        <taxon>Bacillota</taxon>
        <taxon>Clostridia</taxon>
        <taxon>Eubacteriales</taxon>
        <taxon>Clostridiaceae</taxon>
        <taxon>Clostridium</taxon>
    </lineage>
</organism>
<feature type="non-terminal residue" evidence="2">
    <location>
        <position position="1"/>
    </location>
</feature>
<dbReference type="Proteomes" id="UP001291306">
    <property type="component" value="Unassembled WGS sequence"/>
</dbReference>
<comment type="caution">
    <text evidence="2">The sequence shown here is derived from an EMBL/GenBank/DDBJ whole genome shotgun (WGS) entry which is preliminary data.</text>
</comment>
<dbReference type="PANTHER" id="PTHR43825">
    <property type="entry name" value="PYRUVATE DEHYDROGENASE E1 COMPONENT"/>
    <property type="match status" value="1"/>
</dbReference>
<evidence type="ECO:0000259" key="1">
    <source>
        <dbReference type="Pfam" id="PF02780"/>
    </source>
</evidence>
<dbReference type="InterPro" id="IPR009014">
    <property type="entry name" value="Transketo_C/PFOR_II"/>
</dbReference>
<feature type="domain" description="Transketolase C-terminal" evidence="1">
    <location>
        <begin position="2"/>
        <end position="84"/>
    </location>
</feature>
<dbReference type="PANTHER" id="PTHR43825:SF1">
    <property type="entry name" value="TRANSKETOLASE-LIKE PYRIMIDINE-BINDING DOMAIN-CONTAINING PROTEIN"/>
    <property type="match status" value="1"/>
</dbReference>
<dbReference type="Pfam" id="PF02780">
    <property type="entry name" value="Transketolase_C"/>
    <property type="match status" value="1"/>
</dbReference>
<sequence>PTVVNIHTIKPIDKNLIVELSKTHDIIITCEEHNVIGGLGSAVSEVLAPYNGAKQYMIGIEDTFGESGTPDELLNKYGICASNIVKKVREVI</sequence>
<proteinExistence type="predicted"/>
<gene>
    <name evidence="2" type="ORF">GNF79_20325</name>
</gene>
<dbReference type="Gene3D" id="3.40.50.920">
    <property type="match status" value="1"/>
</dbReference>
<dbReference type="InterPro" id="IPR051157">
    <property type="entry name" value="PDH/Transketolase"/>
</dbReference>